<dbReference type="WBParaSite" id="L893_g25093.t1">
    <property type="protein sequence ID" value="L893_g25093.t1"/>
    <property type="gene ID" value="L893_g25093"/>
</dbReference>
<protein>
    <submittedName>
        <fullName evidence="2">Dymeclin</fullName>
    </submittedName>
</protein>
<evidence type="ECO:0000313" key="1">
    <source>
        <dbReference type="Proteomes" id="UP000095287"/>
    </source>
</evidence>
<accession>A0A1I7ZCR3</accession>
<dbReference type="AlphaFoldDB" id="A0A1I7ZCR3"/>
<proteinExistence type="predicted"/>
<reference evidence="2" key="1">
    <citation type="submission" date="2016-11" db="UniProtKB">
        <authorList>
            <consortium name="WormBaseParasite"/>
        </authorList>
    </citation>
    <scope>IDENTIFICATION</scope>
</reference>
<organism evidence="1 2">
    <name type="scientific">Steinernema glaseri</name>
    <dbReference type="NCBI Taxonomy" id="37863"/>
    <lineage>
        <taxon>Eukaryota</taxon>
        <taxon>Metazoa</taxon>
        <taxon>Ecdysozoa</taxon>
        <taxon>Nematoda</taxon>
        <taxon>Chromadorea</taxon>
        <taxon>Rhabditida</taxon>
        <taxon>Tylenchina</taxon>
        <taxon>Panagrolaimomorpha</taxon>
        <taxon>Strongyloidoidea</taxon>
        <taxon>Steinernematidae</taxon>
        <taxon>Steinernema</taxon>
    </lineage>
</organism>
<evidence type="ECO:0000313" key="2">
    <source>
        <dbReference type="WBParaSite" id="L893_g25093.t1"/>
    </source>
</evidence>
<name>A0A1I7ZCR3_9BILA</name>
<dbReference type="Proteomes" id="UP000095287">
    <property type="component" value="Unplaced"/>
</dbReference>
<sequence>MCIHGVKVIVPEAIEALIQAASIAQFAPLETLLRMVNYLQVGSGRAGEVARKDFLYGWVHQNFSDRLFTIQMWTLSDGINGPDSERL</sequence>
<keyword evidence="1" id="KW-1185">Reference proteome</keyword>